<dbReference type="CDD" id="cd00299">
    <property type="entry name" value="GST_C_family"/>
    <property type="match status" value="1"/>
</dbReference>
<reference evidence="3" key="1">
    <citation type="journal article" date="2020" name="Stud. Mycol.">
        <title>101 Dothideomycetes genomes: a test case for predicting lifestyles and emergence of pathogens.</title>
        <authorList>
            <person name="Haridas S."/>
            <person name="Albert R."/>
            <person name="Binder M."/>
            <person name="Bloem J."/>
            <person name="Labutti K."/>
            <person name="Salamov A."/>
            <person name="Andreopoulos B."/>
            <person name="Baker S."/>
            <person name="Barry K."/>
            <person name="Bills G."/>
            <person name="Bluhm B."/>
            <person name="Cannon C."/>
            <person name="Castanera R."/>
            <person name="Culley D."/>
            <person name="Daum C."/>
            <person name="Ezra D."/>
            <person name="Gonzalez J."/>
            <person name="Henrissat B."/>
            <person name="Kuo A."/>
            <person name="Liang C."/>
            <person name="Lipzen A."/>
            <person name="Lutzoni F."/>
            <person name="Magnuson J."/>
            <person name="Mondo S."/>
            <person name="Nolan M."/>
            <person name="Ohm R."/>
            <person name="Pangilinan J."/>
            <person name="Park H.-J."/>
            <person name="Ramirez L."/>
            <person name="Alfaro M."/>
            <person name="Sun H."/>
            <person name="Tritt A."/>
            <person name="Yoshinaga Y."/>
            <person name="Zwiers L.-H."/>
            <person name="Turgeon B."/>
            <person name="Goodwin S."/>
            <person name="Spatafora J."/>
            <person name="Crous P."/>
            <person name="Grigoriev I."/>
        </authorList>
    </citation>
    <scope>NUCLEOTIDE SEQUENCE</scope>
    <source>
        <strain evidence="3">CBS 379.55</strain>
    </source>
</reference>
<dbReference type="InterPro" id="IPR036282">
    <property type="entry name" value="Glutathione-S-Trfase_C_sf"/>
</dbReference>
<dbReference type="InterPro" id="IPR054416">
    <property type="entry name" value="GST_UstS-like_C"/>
</dbReference>
<protein>
    <recommendedName>
        <fullName evidence="5">GST N-terminal domain-containing protein</fullName>
    </recommendedName>
</protein>
<gene>
    <name evidence="3" type="ORF">EI97DRAFT_435102</name>
</gene>
<evidence type="ECO:0000313" key="3">
    <source>
        <dbReference type="EMBL" id="KAF2274563.1"/>
    </source>
</evidence>
<dbReference type="Gene3D" id="3.40.30.10">
    <property type="entry name" value="Glutaredoxin"/>
    <property type="match status" value="1"/>
</dbReference>
<keyword evidence="4" id="KW-1185">Reference proteome</keyword>
<dbReference type="Pfam" id="PF13409">
    <property type="entry name" value="GST_N_2"/>
    <property type="match status" value="1"/>
</dbReference>
<dbReference type="SUPFAM" id="SSF47616">
    <property type="entry name" value="GST C-terminal domain-like"/>
    <property type="match status" value="1"/>
</dbReference>
<dbReference type="InterPro" id="IPR036249">
    <property type="entry name" value="Thioredoxin-like_sf"/>
</dbReference>
<sequence>MAQVTLYDIPTREPRKGWSLNPWKPRMVLNYKGIDYKTEWTEYPDIDGKFRSFGITPHDRNDPSFLAEYTSPVVRFDDGTFVMDSWNIAHEIEKRYPTPSLGLDEPIVVQIKEFISKLFVPLAAEILPKIPRNLLSAPSAEYFERTRAAKFGMSLTQFEKEKGGDKAWEAAEAPVKELAGILKKNGGPYFLGDRVTYADFILVTFLEFLKRIGDGLYEKFTAFDPAFEKLYDASKQWLNKDD</sequence>
<dbReference type="GeneID" id="54551965"/>
<organism evidence="3 4">
    <name type="scientific">Westerdykella ornata</name>
    <dbReference type="NCBI Taxonomy" id="318751"/>
    <lineage>
        <taxon>Eukaryota</taxon>
        <taxon>Fungi</taxon>
        <taxon>Dikarya</taxon>
        <taxon>Ascomycota</taxon>
        <taxon>Pezizomycotina</taxon>
        <taxon>Dothideomycetes</taxon>
        <taxon>Pleosporomycetidae</taxon>
        <taxon>Pleosporales</taxon>
        <taxon>Sporormiaceae</taxon>
        <taxon>Westerdykella</taxon>
    </lineage>
</organism>
<dbReference type="Gene3D" id="1.20.1050.10">
    <property type="match status" value="1"/>
</dbReference>
<proteinExistence type="predicted"/>
<dbReference type="SUPFAM" id="SSF52833">
    <property type="entry name" value="Thioredoxin-like"/>
    <property type="match status" value="1"/>
</dbReference>
<accession>A0A6A6JEG8</accession>
<dbReference type="EMBL" id="ML986502">
    <property type="protein sequence ID" value="KAF2274563.1"/>
    <property type="molecule type" value="Genomic_DNA"/>
</dbReference>
<evidence type="ECO:0008006" key="5">
    <source>
        <dbReference type="Google" id="ProtNLM"/>
    </source>
</evidence>
<evidence type="ECO:0000313" key="4">
    <source>
        <dbReference type="Proteomes" id="UP000800097"/>
    </source>
</evidence>
<evidence type="ECO:0000259" key="2">
    <source>
        <dbReference type="Pfam" id="PF22041"/>
    </source>
</evidence>
<dbReference type="Pfam" id="PF22041">
    <property type="entry name" value="GST_C_7"/>
    <property type="match status" value="1"/>
</dbReference>
<dbReference type="InterPro" id="IPR004045">
    <property type="entry name" value="Glutathione_S-Trfase_N"/>
</dbReference>
<feature type="domain" description="Glutathione S-transferase UstS-like C-terminal" evidence="2">
    <location>
        <begin position="114"/>
        <end position="212"/>
    </location>
</feature>
<name>A0A6A6JEG8_WESOR</name>
<dbReference type="AlphaFoldDB" id="A0A6A6JEG8"/>
<evidence type="ECO:0000259" key="1">
    <source>
        <dbReference type="Pfam" id="PF13409"/>
    </source>
</evidence>
<dbReference type="OrthoDB" id="4951845at2759"/>
<dbReference type="Proteomes" id="UP000800097">
    <property type="component" value="Unassembled WGS sequence"/>
</dbReference>
<feature type="domain" description="GST N-terminal" evidence="1">
    <location>
        <begin position="18"/>
        <end position="94"/>
    </location>
</feature>
<dbReference type="RefSeq" id="XP_033652102.1">
    <property type="nucleotide sequence ID" value="XM_033798790.1"/>
</dbReference>